<dbReference type="InterPro" id="IPR051082">
    <property type="entry name" value="Pentapeptide-BTB/POZ_domain"/>
</dbReference>
<dbReference type="EMBL" id="SADE01000002">
    <property type="protein sequence ID" value="RVU36467.1"/>
    <property type="molecule type" value="Genomic_DNA"/>
</dbReference>
<protein>
    <submittedName>
        <fullName evidence="2">Pentapeptide repeat-containing protein</fullName>
    </submittedName>
</protein>
<feature type="transmembrane region" description="Helical" evidence="1">
    <location>
        <begin position="49"/>
        <end position="73"/>
    </location>
</feature>
<feature type="transmembrane region" description="Helical" evidence="1">
    <location>
        <begin position="141"/>
        <end position="158"/>
    </location>
</feature>
<dbReference type="AlphaFoldDB" id="A0A3S2W9D9"/>
<feature type="transmembrane region" description="Helical" evidence="1">
    <location>
        <begin position="196"/>
        <end position="213"/>
    </location>
</feature>
<accession>A0A3S2W9D9</accession>
<dbReference type="PANTHER" id="PTHR14136:SF17">
    <property type="entry name" value="BTB_POZ DOMAIN-CONTAINING PROTEIN KCTD9"/>
    <property type="match status" value="1"/>
</dbReference>
<comment type="caution">
    <text evidence="2">The sequence shown here is derived from an EMBL/GenBank/DDBJ whole genome shotgun (WGS) entry which is preliminary data.</text>
</comment>
<dbReference type="Pfam" id="PF00805">
    <property type="entry name" value="Pentapeptide"/>
    <property type="match status" value="2"/>
</dbReference>
<evidence type="ECO:0000256" key="1">
    <source>
        <dbReference type="SAM" id="Phobius"/>
    </source>
</evidence>
<feature type="transmembrane region" description="Helical" evidence="1">
    <location>
        <begin position="164"/>
        <end position="184"/>
    </location>
</feature>
<proteinExistence type="predicted"/>
<sequence>MKLFRDVALWSSWRPPEPTPLNNNDEESPKDEGRLARAREIEASIRKSLALYVGTWFFCGLTVISSPDVLLLLSESQIKLPIVDYSLSFFSFSIFSPLLLFILIGHVFLQMEARDKTRFALRYDHNVLYDENPVGVFFSKIVLYASLPLYMFMLVWKSGILGELWLYLFAMTVASLALSFVMYVRRTPALSRAGATFGYLILFLGFSLYVTAAPKIRWLDLSRANLAGSNISGSNLSDADLTDADLSSANLANVRFGSAKIVNTTFAGSDLTNAFFSDPRRNANRTELSNVSFRDATLNGVNFYNVSIKTADFRGSDLTGANFHKATLSKIDFSGADLSGVIEMTQEQLRNACGSETTILPNSNLSLALCAGANVINE</sequence>
<dbReference type="InterPro" id="IPR001646">
    <property type="entry name" value="5peptide_repeat"/>
</dbReference>
<evidence type="ECO:0000313" key="3">
    <source>
        <dbReference type="Proteomes" id="UP000287447"/>
    </source>
</evidence>
<dbReference type="PANTHER" id="PTHR14136">
    <property type="entry name" value="BTB_POZ DOMAIN-CONTAINING PROTEIN KCTD9"/>
    <property type="match status" value="1"/>
</dbReference>
<dbReference type="OrthoDB" id="3034488at2"/>
<dbReference type="Gene3D" id="2.160.20.80">
    <property type="entry name" value="E3 ubiquitin-protein ligase SopA"/>
    <property type="match status" value="2"/>
</dbReference>
<dbReference type="SUPFAM" id="SSF141571">
    <property type="entry name" value="Pentapeptide repeat-like"/>
    <property type="match status" value="1"/>
</dbReference>
<keyword evidence="1" id="KW-0472">Membrane</keyword>
<keyword evidence="1" id="KW-1133">Transmembrane helix</keyword>
<dbReference type="RefSeq" id="WP_127765943.1">
    <property type="nucleotide sequence ID" value="NZ_SADE01000002.1"/>
</dbReference>
<name>A0A3S2W9D9_9PROT</name>
<keyword evidence="1" id="KW-0812">Transmembrane</keyword>
<dbReference type="Proteomes" id="UP000287447">
    <property type="component" value="Unassembled WGS sequence"/>
</dbReference>
<evidence type="ECO:0000313" key="2">
    <source>
        <dbReference type="EMBL" id="RVU36467.1"/>
    </source>
</evidence>
<gene>
    <name evidence="2" type="ORF">EOI86_14825</name>
</gene>
<feature type="transmembrane region" description="Helical" evidence="1">
    <location>
        <begin position="85"/>
        <end position="109"/>
    </location>
</feature>
<reference evidence="3" key="1">
    <citation type="submission" date="2019-01" db="EMBL/GenBank/DDBJ databases">
        <title>Gri0909 isolated from a small marine red alga.</title>
        <authorList>
            <person name="Kim J."/>
            <person name="Jeong S.E."/>
            <person name="Jeon C.O."/>
        </authorList>
    </citation>
    <scope>NUCLEOTIDE SEQUENCE [LARGE SCALE GENOMIC DNA]</scope>
    <source>
        <strain evidence="3">Gri0909</strain>
    </source>
</reference>
<keyword evidence="3" id="KW-1185">Reference proteome</keyword>
<organism evidence="2 3">
    <name type="scientific">Hwanghaeella grinnelliae</name>
    <dbReference type="NCBI Taxonomy" id="2500179"/>
    <lineage>
        <taxon>Bacteria</taxon>
        <taxon>Pseudomonadati</taxon>
        <taxon>Pseudomonadota</taxon>
        <taxon>Alphaproteobacteria</taxon>
        <taxon>Rhodospirillales</taxon>
        <taxon>Rhodospirillaceae</taxon>
        <taxon>Hwanghaeella</taxon>
    </lineage>
</organism>